<comment type="caution">
    <text evidence="9">Lacks conserved residue(s) required for the propagation of feature annotation.</text>
</comment>
<dbReference type="InterPro" id="IPR051941">
    <property type="entry name" value="BG_Antigen-Binding_Lectin"/>
</dbReference>
<evidence type="ECO:0000256" key="2">
    <source>
        <dbReference type="ARBA" id="ARBA00010147"/>
    </source>
</evidence>
<evidence type="ECO:0000259" key="11">
    <source>
        <dbReference type="PROSITE" id="PS50070"/>
    </source>
</evidence>
<evidence type="ECO:0000256" key="9">
    <source>
        <dbReference type="PROSITE-ProRule" id="PRU00121"/>
    </source>
</evidence>
<comment type="caution">
    <text evidence="12">The sequence shown here is derived from an EMBL/GenBank/DDBJ whole genome shotgun (WGS) entry which is preliminary data.</text>
</comment>
<keyword evidence="4 9" id="KW-0420">Kringle</keyword>
<evidence type="ECO:0000256" key="1">
    <source>
        <dbReference type="ARBA" id="ARBA00002219"/>
    </source>
</evidence>
<keyword evidence="7" id="KW-0106">Calcium</keyword>
<evidence type="ECO:0000256" key="5">
    <source>
        <dbReference type="ARBA" id="ARBA00022723"/>
    </source>
</evidence>
<evidence type="ECO:0000256" key="10">
    <source>
        <dbReference type="SAM" id="SignalP"/>
    </source>
</evidence>
<dbReference type="PANTHER" id="PTHR45713">
    <property type="entry name" value="FTP DOMAIN-CONTAINING PROTEIN"/>
    <property type="match status" value="1"/>
</dbReference>
<dbReference type="InterPro" id="IPR008979">
    <property type="entry name" value="Galactose-bd-like_sf"/>
</dbReference>
<name>A0A267GBU5_9PLAT</name>
<dbReference type="Pfam" id="PF22633">
    <property type="entry name" value="F5_F8_type_C_2"/>
    <property type="match status" value="5"/>
</dbReference>
<dbReference type="InterPro" id="IPR006585">
    <property type="entry name" value="FTP1"/>
</dbReference>
<keyword evidence="8" id="KW-1015">Disulfide bond</keyword>
<evidence type="ECO:0000313" key="13">
    <source>
        <dbReference type="Proteomes" id="UP000215902"/>
    </source>
</evidence>
<dbReference type="PROSITE" id="PS50070">
    <property type="entry name" value="KRINGLE_2"/>
    <property type="match status" value="1"/>
</dbReference>
<dbReference type="OrthoDB" id="6102375at2759"/>
<accession>A0A267GBU5</accession>
<evidence type="ECO:0000313" key="12">
    <source>
        <dbReference type="EMBL" id="PAA82834.1"/>
    </source>
</evidence>
<comment type="subunit">
    <text evidence="3">Homotrimer.</text>
</comment>
<comment type="similarity">
    <text evidence="2">Belongs to the fucolectin family.</text>
</comment>
<keyword evidence="5" id="KW-0479">Metal-binding</keyword>
<dbReference type="GO" id="GO:0042806">
    <property type="term" value="F:fucose binding"/>
    <property type="evidence" value="ECO:0007669"/>
    <property type="project" value="UniProtKB-ARBA"/>
</dbReference>
<dbReference type="Proteomes" id="UP000215902">
    <property type="component" value="Unassembled WGS sequence"/>
</dbReference>
<dbReference type="GO" id="GO:0010185">
    <property type="term" value="P:regulation of cellular defense response"/>
    <property type="evidence" value="ECO:0007669"/>
    <property type="project" value="UniProtKB-ARBA"/>
</dbReference>
<feature type="domain" description="Kringle" evidence="11">
    <location>
        <begin position="856"/>
        <end position="931"/>
    </location>
</feature>
<dbReference type="SMART" id="SM00607">
    <property type="entry name" value="FTP"/>
    <property type="match status" value="6"/>
</dbReference>
<evidence type="ECO:0000256" key="4">
    <source>
        <dbReference type="ARBA" id="ARBA00022572"/>
    </source>
</evidence>
<keyword evidence="6" id="KW-0430">Lectin</keyword>
<dbReference type="SUPFAM" id="SSF49785">
    <property type="entry name" value="Galactose-binding domain-like"/>
    <property type="match status" value="6"/>
</dbReference>
<dbReference type="Gene3D" id="2.40.20.10">
    <property type="entry name" value="Plasminogen Kringle 4"/>
    <property type="match status" value="1"/>
</dbReference>
<dbReference type="AlphaFoldDB" id="A0A267GBU5"/>
<evidence type="ECO:0000256" key="8">
    <source>
        <dbReference type="ARBA" id="ARBA00023157"/>
    </source>
</evidence>
<keyword evidence="13" id="KW-1185">Reference proteome</keyword>
<feature type="signal peptide" evidence="10">
    <location>
        <begin position="1"/>
        <end position="23"/>
    </location>
</feature>
<dbReference type="InterPro" id="IPR013806">
    <property type="entry name" value="Kringle-like"/>
</dbReference>
<dbReference type="SMART" id="SM00130">
    <property type="entry name" value="KR"/>
    <property type="match status" value="1"/>
</dbReference>
<organism evidence="12 13">
    <name type="scientific">Macrostomum lignano</name>
    <dbReference type="NCBI Taxonomy" id="282301"/>
    <lineage>
        <taxon>Eukaryota</taxon>
        <taxon>Metazoa</taxon>
        <taxon>Spiralia</taxon>
        <taxon>Lophotrochozoa</taxon>
        <taxon>Platyhelminthes</taxon>
        <taxon>Rhabditophora</taxon>
        <taxon>Macrostomorpha</taxon>
        <taxon>Macrostomida</taxon>
        <taxon>Macrostomidae</taxon>
        <taxon>Macrostomum</taxon>
    </lineage>
</organism>
<dbReference type="Gene3D" id="2.60.120.260">
    <property type="entry name" value="Galactose-binding domain-like"/>
    <property type="match status" value="6"/>
</dbReference>
<dbReference type="SUPFAM" id="SSF57440">
    <property type="entry name" value="Kringle-like"/>
    <property type="match status" value="1"/>
</dbReference>
<dbReference type="InterPro" id="IPR000001">
    <property type="entry name" value="Kringle"/>
</dbReference>
<evidence type="ECO:0000256" key="3">
    <source>
        <dbReference type="ARBA" id="ARBA00011233"/>
    </source>
</evidence>
<dbReference type="InterPro" id="IPR038178">
    <property type="entry name" value="Kringle_sf"/>
</dbReference>
<dbReference type="GO" id="GO:0046872">
    <property type="term" value="F:metal ion binding"/>
    <property type="evidence" value="ECO:0007669"/>
    <property type="project" value="UniProtKB-KW"/>
</dbReference>
<evidence type="ECO:0000256" key="6">
    <source>
        <dbReference type="ARBA" id="ARBA00022734"/>
    </source>
</evidence>
<keyword evidence="10" id="KW-0732">Signal</keyword>
<feature type="chain" id="PRO_5012199164" description="Kringle domain-containing protein" evidence="10">
    <location>
        <begin position="24"/>
        <end position="942"/>
    </location>
</feature>
<reference evidence="12 13" key="1">
    <citation type="submission" date="2017-06" db="EMBL/GenBank/DDBJ databases">
        <title>A platform for efficient transgenesis in Macrostomum lignano, a flatworm model organism for stem cell research.</title>
        <authorList>
            <person name="Berezikov E."/>
        </authorList>
    </citation>
    <scope>NUCLEOTIDE SEQUENCE [LARGE SCALE GENOMIC DNA]</scope>
    <source>
        <strain evidence="12">DV1</strain>
        <tissue evidence="12">Whole organism</tissue>
    </source>
</reference>
<dbReference type="PANTHER" id="PTHR45713:SF6">
    <property type="entry name" value="F5_8 TYPE C DOMAIN-CONTAINING PROTEIN"/>
    <property type="match status" value="1"/>
</dbReference>
<gene>
    <name evidence="12" type="ORF">BOX15_Mlig034341g3</name>
</gene>
<sequence>MRRSGRYIGLCGVLLLVVALAGATSTKKAVRLHLRNCRQSSDYNGISRCTGAIDGNTNQRWTIHGHSTTNQDARPWWETQVEQLTYFTKVRIFNRLYCCPDRLTNFVIKVDGHVCARYKRKTSFSVKAFSCNRKGRILRIESRIRTFLTLAEVQVYGVAMGPATAAPPIPLSDCAQSSNYLGRSKCTGAIDGNTKQHWTFTGMSTTNRDPRPWWQARTKVPSKIMQVRIFNRLDCCPNRLNKFFIKVDGKVCAQYNSFAAFSVWTFNCNKVGSVVRIESRKATYLTLAEVQVFGEALKTGPRPVKLRLRNCRQSSDYNGISRCTGAIDGINKRVWSAATQSTTNNDAKPWWETQLDEATQIKKVRIFNRRDCCPERLNNFVIKVDGRVCARYRSSKSFKSKTFKCNRKGRVIRIESLKRTYLTLAEVQVFGIMLPQTNAQGLLKLSDCSQSSNYNSRQTCSKAIDGVTRQRLSARAPMAITRNDANPWWEARTEAPARINRVRIFNRQDCCPERLGDFVIKVDDEVCARYNSGPFSVWTFDCNKSGRTVRIESRKRTYLTLAEVQVFGKLLPQEEAALHPVRLKLRNCRQSSDYRGKSRCTGAIDGNTNQRWTIHGHSTTNNDRRPWWEAQTEQVTRFSRVRIFNRLYCCPDRLTNFVIKVDGQVCARYHSKSSFSVKSFNCDMDGRVLRIESLKRTYLTLAEVQVFGFEYGPTSMSSQLRLSKCQQSSNYRGKSFCTGAIDGNLKQSWTISGMSTTQLDQRPWWQAQTDKPSYIAQVRIFNRQDCCPNRLDNFVIKVDNAICAEYKGGPFSVWTLDCNMIGSVVRIESRKRTYLTLAEVQVFGEPANKECYRQQEDFVGSSNVTASGKPCQSWSVKRCTRGTRGVSCHVPSMYVAEAGLTGNNCRNPVDYMRDRPWCYTATPPDGSTAACPSAELGFQFIS</sequence>
<evidence type="ECO:0000256" key="7">
    <source>
        <dbReference type="ARBA" id="ARBA00022837"/>
    </source>
</evidence>
<dbReference type="GO" id="GO:0001868">
    <property type="term" value="P:regulation of complement activation, lectin pathway"/>
    <property type="evidence" value="ECO:0007669"/>
    <property type="project" value="UniProtKB-ARBA"/>
</dbReference>
<comment type="function">
    <text evidence="1">Acts as a defensive agent. Recognizes blood group fucosylated oligosaccharides including A, B, H and Lewis B-type antigens. Does not recognize Lewis A antigen and has low affinity for monovalent haptens.</text>
</comment>
<dbReference type="EMBL" id="NIVC01000446">
    <property type="protein sequence ID" value="PAA82834.1"/>
    <property type="molecule type" value="Genomic_DNA"/>
</dbReference>
<proteinExistence type="inferred from homology"/>
<protein>
    <recommendedName>
        <fullName evidence="11">Kringle domain-containing protein</fullName>
    </recommendedName>
</protein>